<name>A0A918RLT3_9SPHN</name>
<dbReference type="Gene3D" id="1.10.579.10">
    <property type="entry name" value="DNA Cyclobutane Dipyrimidine Photolyase, subunit A, domain 3"/>
    <property type="match status" value="1"/>
</dbReference>
<dbReference type="Gene3D" id="1.25.40.80">
    <property type="match status" value="1"/>
</dbReference>
<dbReference type="Gene3D" id="3.40.50.620">
    <property type="entry name" value="HUPs"/>
    <property type="match status" value="1"/>
</dbReference>
<gene>
    <name evidence="1" type="primary">phrB</name>
    <name evidence="1" type="ORF">GCM10011617_25390</name>
</gene>
<sequence>MSRTLVLILGDQLSPALSSLRGLDPARTTVLLCEVMGEASYVGHHQKKIAFIFSAMRHFAQELRGAGWTVDYVTLDDPANTGTLVGEVTRAITRHQASKVRVTEPGEWRVLADLQSLTPVPDILPDDRFLCSHAEFQDWAEGRKALRMEYFYRLMRRKTGLLMDGDEPAGGQWNFDHDNRKRAAPDLFMPQPPRHAPDAITRDVLDLVAQRFGSNFGTLEPFWLPVTRADAERAAQTFITAALPHFGDYQDAMLTGQKFLYHSLLSPLINVGLLDPLAMCRMAEAAWRDGAAPLNAVEGFIRQIIGWREYVRGIYWREGPDYVRRNALDAVRPLPALYWTGRTGMACMAAAIGQTIEEAYAHHIQRLMVTGNFALLTGIDPHALHEWYLAVYFDAFEWVEAPNTIGMSQFADGGLLASKPYAASGAYIDRMSDYCGSCRYSVKLKVGDKACPLNALYWDFIARHRDRFAGNPRMAQIVRTWDRMAETQQAALRQSAARFLERLDETGTDL</sequence>
<dbReference type="RefSeq" id="WP_189542131.1">
    <property type="nucleotide sequence ID" value="NZ_BMZD01000006.1"/>
</dbReference>
<evidence type="ECO:0000313" key="2">
    <source>
        <dbReference type="Proteomes" id="UP000634139"/>
    </source>
</evidence>
<dbReference type="InterPro" id="IPR036134">
    <property type="entry name" value="Crypto/Photolyase_FAD-like_sf"/>
</dbReference>
<proteinExistence type="predicted"/>
<reference evidence="1" key="1">
    <citation type="journal article" date="2014" name="Int. J. Syst. Evol. Microbiol.">
        <title>Complete genome sequence of Corynebacterium casei LMG S-19264T (=DSM 44701T), isolated from a smear-ripened cheese.</title>
        <authorList>
            <consortium name="US DOE Joint Genome Institute (JGI-PGF)"/>
            <person name="Walter F."/>
            <person name="Albersmeier A."/>
            <person name="Kalinowski J."/>
            <person name="Ruckert C."/>
        </authorList>
    </citation>
    <scope>NUCLEOTIDE SEQUENCE</scope>
    <source>
        <strain evidence="1">KCTC 32422</strain>
    </source>
</reference>
<comment type="caution">
    <text evidence="1">The sequence shown here is derived from an EMBL/GenBank/DDBJ whole genome shotgun (WGS) entry which is preliminary data.</text>
</comment>
<reference evidence="1" key="2">
    <citation type="submission" date="2020-09" db="EMBL/GenBank/DDBJ databases">
        <authorList>
            <person name="Sun Q."/>
            <person name="Kim S."/>
        </authorList>
    </citation>
    <scope>NUCLEOTIDE SEQUENCE</scope>
    <source>
        <strain evidence="1">KCTC 32422</strain>
    </source>
</reference>
<accession>A0A918RLT3</accession>
<dbReference type="Proteomes" id="UP000634139">
    <property type="component" value="Unassembled WGS sequence"/>
</dbReference>
<dbReference type="InterPro" id="IPR014729">
    <property type="entry name" value="Rossmann-like_a/b/a_fold"/>
</dbReference>
<dbReference type="EMBL" id="BMZD01000006">
    <property type="protein sequence ID" value="GHA03299.1"/>
    <property type="molecule type" value="Genomic_DNA"/>
</dbReference>
<organism evidence="1 2">
    <name type="scientific">Novosphingobium arvoryzae</name>
    <dbReference type="NCBI Taxonomy" id="1256514"/>
    <lineage>
        <taxon>Bacteria</taxon>
        <taxon>Pseudomonadati</taxon>
        <taxon>Pseudomonadota</taxon>
        <taxon>Alphaproteobacteria</taxon>
        <taxon>Sphingomonadales</taxon>
        <taxon>Sphingomonadaceae</taxon>
        <taxon>Novosphingobium</taxon>
    </lineage>
</organism>
<dbReference type="InterPro" id="IPR007357">
    <property type="entry name" value="PhrB-like"/>
</dbReference>
<dbReference type="InterPro" id="IPR052551">
    <property type="entry name" value="UV-DNA_repair_photolyase"/>
</dbReference>
<evidence type="ECO:0000313" key="1">
    <source>
        <dbReference type="EMBL" id="GHA03299.1"/>
    </source>
</evidence>
<dbReference type="SUPFAM" id="SSF48173">
    <property type="entry name" value="Cryptochrome/photolyase FAD-binding domain"/>
    <property type="match status" value="1"/>
</dbReference>
<dbReference type="Gene3D" id="1.10.10.1710">
    <property type="entry name" value="Deoxyribodipyrimidine photolyase-related"/>
    <property type="match status" value="1"/>
</dbReference>
<keyword evidence="2" id="KW-1185">Reference proteome</keyword>
<dbReference type="PANTHER" id="PTHR38657:SF1">
    <property type="entry name" value="SLR1343 PROTEIN"/>
    <property type="match status" value="1"/>
</dbReference>
<protein>
    <submittedName>
        <fullName evidence="1">(6-4) photolyase</fullName>
    </submittedName>
</protein>
<dbReference type="PANTHER" id="PTHR38657">
    <property type="entry name" value="SLR1343 PROTEIN"/>
    <property type="match status" value="1"/>
</dbReference>
<dbReference type="AlphaFoldDB" id="A0A918RLT3"/>
<dbReference type="Pfam" id="PF04244">
    <property type="entry name" value="DPRP"/>
    <property type="match status" value="1"/>
</dbReference>